<evidence type="ECO:0000256" key="1">
    <source>
        <dbReference type="ARBA" id="ARBA00001947"/>
    </source>
</evidence>
<dbReference type="Gene3D" id="3.20.20.140">
    <property type="entry name" value="Metal-dependent hydrolases"/>
    <property type="match status" value="1"/>
</dbReference>
<evidence type="ECO:0000256" key="3">
    <source>
        <dbReference type="ARBA" id="ARBA00012784"/>
    </source>
</evidence>
<dbReference type="EC" id="3.5.4.4" evidence="3"/>
<reference evidence="10" key="1">
    <citation type="journal article" date="2019" name="Int. J. Syst. Evol. Microbiol.">
        <title>The Global Catalogue of Microorganisms (GCM) 10K type strain sequencing project: providing services to taxonomists for standard genome sequencing and annotation.</title>
        <authorList>
            <consortium name="The Broad Institute Genomics Platform"/>
            <consortium name="The Broad Institute Genome Sequencing Center for Infectious Disease"/>
            <person name="Wu L."/>
            <person name="Ma J."/>
        </authorList>
    </citation>
    <scope>NUCLEOTIDE SEQUENCE [LARGE SCALE GENOMIC DNA]</scope>
    <source>
        <strain evidence="10">JCM 6833</strain>
    </source>
</reference>
<dbReference type="PANTHER" id="PTHR11409">
    <property type="entry name" value="ADENOSINE DEAMINASE"/>
    <property type="match status" value="1"/>
</dbReference>
<dbReference type="PANTHER" id="PTHR11409:SF43">
    <property type="entry name" value="ADENOSINE DEAMINASE"/>
    <property type="match status" value="1"/>
</dbReference>
<dbReference type="SUPFAM" id="SSF51556">
    <property type="entry name" value="Metallo-dependent hydrolases"/>
    <property type="match status" value="1"/>
</dbReference>
<dbReference type="Pfam" id="PF00962">
    <property type="entry name" value="A_deaminase"/>
    <property type="match status" value="1"/>
</dbReference>
<comment type="similarity">
    <text evidence="2">Belongs to the metallo-dependent hydrolases superfamily. Adenosine and AMP deaminases family.</text>
</comment>
<evidence type="ECO:0000313" key="9">
    <source>
        <dbReference type="EMBL" id="GAA2590203.1"/>
    </source>
</evidence>
<keyword evidence="10" id="KW-1185">Reference proteome</keyword>
<feature type="signal peptide" evidence="7">
    <location>
        <begin position="1"/>
        <end position="19"/>
    </location>
</feature>
<dbReference type="InterPro" id="IPR006330">
    <property type="entry name" value="Ado/ade_deaminase"/>
</dbReference>
<sequence>MAGVLGLAVSAAIAGPATAQEQPGGTAGVDRYLDKVRHDPVRLRAFLRDLPKGGDLHTHLSGAVSTESLIGYAADDDMCINTTTFVAAMPPCGPEQRPAQDAEKDPDFRAQVIGAWSMEGFKPGQGETGHDHFFATFGKFGAVTDRHRPQMLAEVVEKAAQQNESYMESMTTRQGGAVFQLSQRIDYDDDFARMREKLLADGEMARIVAAAKAEIDRDETQYRGLLRCGTPQASRGCDLTLRYIHQVGRLSEPKVVFAYMLYGFELAEAEGRYVALNLVQPEDGAVALRDYRLHMRMLDYLRGLYRRAHITLHAGELAPGLVPDAELRYHIREAVVTGHAERIGHGVDARYEDDWPGLMRLMAKRHVMVESPLTSNAQILGVEGRSHPFNTYRAFGVPIALATDDEGVSRSDLTTDYQRAVTSYRLRYGDLKKLARTALDHAFLDGSRLWRGPDDFRPAAACARDRLGTPNPSRACRGLLDGSAKARLQWRQEARFQTFERRYG</sequence>
<dbReference type="InterPro" id="IPR001365">
    <property type="entry name" value="A_deaminase_dom"/>
</dbReference>
<proteinExistence type="inferred from homology"/>
<evidence type="ECO:0000256" key="4">
    <source>
        <dbReference type="ARBA" id="ARBA00022723"/>
    </source>
</evidence>
<accession>A0ABP6BVS6</accession>
<comment type="cofactor">
    <cofactor evidence="1">
        <name>Zn(2+)</name>
        <dbReference type="ChEBI" id="CHEBI:29105"/>
    </cofactor>
</comment>
<comment type="caution">
    <text evidence="9">The sequence shown here is derived from an EMBL/GenBank/DDBJ whole genome shotgun (WGS) entry which is preliminary data.</text>
</comment>
<feature type="chain" id="PRO_5045548756" description="adenosine deaminase" evidence="7">
    <location>
        <begin position="20"/>
        <end position="504"/>
    </location>
</feature>
<protein>
    <recommendedName>
        <fullName evidence="3">adenosine deaminase</fullName>
        <ecNumber evidence="3">3.5.4.4</ecNumber>
    </recommendedName>
</protein>
<dbReference type="EMBL" id="BAAATD010000002">
    <property type="protein sequence ID" value="GAA2590203.1"/>
    <property type="molecule type" value="Genomic_DNA"/>
</dbReference>
<keyword evidence="5" id="KW-0378">Hydrolase</keyword>
<dbReference type="InterPro" id="IPR032466">
    <property type="entry name" value="Metal_Hydrolase"/>
</dbReference>
<evidence type="ECO:0000256" key="7">
    <source>
        <dbReference type="SAM" id="SignalP"/>
    </source>
</evidence>
<feature type="domain" description="Adenosine deaminase" evidence="8">
    <location>
        <begin position="230"/>
        <end position="446"/>
    </location>
</feature>
<dbReference type="Proteomes" id="UP001501509">
    <property type="component" value="Unassembled WGS sequence"/>
</dbReference>
<dbReference type="RefSeq" id="WP_344540403.1">
    <property type="nucleotide sequence ID" value="NZ_BAAATD010000002.1"/>
</dbReference>
<keyword evidence="4" id="KW-0479">Metal-binding</keyword>
<keyword evidence="7" id="KW-0732">Signal</keyword>
<evidence type="ECO:0000259" key="8">
    <source>
        <dbReference type="Pfam" id="PF00962"/>
    </source>
</evidence>
<keyword evidence="6" id="KW-0862">Zinc</keyword>
<evidence type="ECO:0000313" key="10">
    <source>
        <dbReference type="Proteomes" id="UP001501509"/>
    </source>
</evidence>
<evidence type="ECO:0000256" key="5">
    <source>
        <dbReference type="ARBA" id="ARBA00022801"/>
    </source>
</evidence>
<gene>
    <name evidence="9" type="ORF">GCM10010411_23930</name>
</gene>
<name>A0ABP6BVS6_9ACTN</name>
<evidence type="ECO:0000256" key="2">
    <source>
        <dbReference type="ARBA" id="ARBA00006676"/>
    </source>
</evidence>
<organism evidence="9 10">
    <name type="scientific">Actinomadura fulvescens</name>
    <dbReference type="NCBI Taxonomy" id="46160"/>
    <lineage>
        <taxon>Bacteria</taxon>
        <taxon>Bacillati</taxon>
        <taxon>Actinomycetota</taxon>
        <taxon>Actinomycetes</taxon>
        <taxon>Streptosporangiales</taxon>
        <taxon>Thermomonosporaceae</taxon>
        <taxon>Actinomadura</taxon>
    </lineage>
</organism>
<evidence type="ECO:0000256" key="6">
    <source>
        <dbReference type="ARBA" id="ARBA00022833"/>
    </source>
</evidence>